<gene>
    <name evidence="3" type="ORF">OH818_22900</name>
</gene>
<organism evidence="3 4">
    <name type="scientific">Jiella pelagia</name>
    <dbReference type="NCBI Taxonomy" id="2986949"/>
    <lineage>
        <taxon>Bacteria</taxon>
        <taxon>Pseudomonadati</taxon>
        <taxon>Pseudomonadota</taxon>
        <taxon>Alphaproteobacteria</taxon>
        <taxon>Hyphomicrobiales</taxon>
        <taxon>Aurantimonadaceae</taxon>
        <taxon>Jiella</taxon>
    </lineage>
</organism>
<dbReference type="Proteomes" id="UP001164020">
    <property type="component" value="Chromosome"/>
</dbReference>
<keyword evidence="2" id="KW-1133">Transmembrane helix</keyword>
<reference evidence="3" key="1">
    <citation type="submission" date="2022-12" db="EMBL/GenBank/DDBJ databases">
        <title>Jiella pelagia sp. nov., isolated from phosphonate enriched culture of Northwest Pacific surface seawater.</title>
        <authorList>
            <person name="Shin D.Y."/>
            <person name="Hwang C.Y."/>
        </authorList>
    </citation>
    <scope>NUCLEOTIDE SEQUENCE</scope>
    <source>
        <strain evidence="3">HL-NP1</strain>
    </source>
</reference>
<protein>
    <submittedName>
        <fullName evidence="3">Phage holin family protein</fullName>
    </submittedName>
</protein>
<name>A0ABY7BWG8_9HYPH</name>
<evidence type="ECO:0000313" key="4">
    <source>
        <dbReference type="Proteomes" id="UP001164020"/>
    </source>
</evidence>
<feature type="compositionally biased region" description="Basic and acidic residues" evidence="1">
    <location>
        <begin position="101"/>
        <end position="113"/>
    </location>
</feature>
<accession>A0ABY7BWG8</accession>
<evidence type="ECO:0000256" key="1">
    <source>
        <dbReference type="SAM" id="MobiDB-lite"/>
    </source>
</evidence>
<proteinExistence type="predicted"/>
<feature type="transmembrane region" description="Helical" evidence="2">
    <location>
        <begin position="33"/>
        <end position="56"/>
    </location>
</feature>
<dbReference type="EMBL" id="CP114029">
    <property type="protein sequence ID" value="WAP68189.1"/>
    <property type="molecule type" value="Genomic_DNA"/>
</dbReference>
<dbReference type="Pfam" id="PF07332">
    <property type="entry name" value="Phage_holin_3_6"/>
    <property type="match status" value="1"/>
</dbReference>
<dbReference type="InterPro" id="IPR009937">
    <property type="entry name" value="Phage_holin_3_6"/>
</dbReference>
<feature type="region of interest" description="Disordered" evidence="1">
    <location>
        <begin position="91"/>
        <end position="113"/>
    </location>
</feature>
<keyword evidence="2" id="KW-0472">Membrane</keyword>
<evidence type="ECO:0000256" key="2">
    <source>
        <dbReference type="SAM" id="Phobius"/>
    </source>
</evidence>
<keyword evidence="2" id="KW-0812">Transmembrane</keyword>
<evidence type="ECO:0000313" key="3">
    <source>
        <dbReference type="EMBL" id="WAP68189.1"/>
    </source>
</evidence>
<dbReference type="RefSeq" id="WP_268883844.1">
    <property type="nucleotide sequence ID" value="NZ_CP114029.1"/>
</dbReference>
<sequence length="113" mass="12001">MRETSELVQTELRMVRTEMSDKVSQVEAGAGSLAAGGICLLVALFVLAQALIVALGEVIGDSWAALLVGIVIAVIGVALLAKGKKNLEPNRLTPNRTARQFGKDSDLVKEQTR</sequence>
<feature type="transmembrane region" description="Helical" evidence="2">
    <location>
        <begin position="62"/>
        <end position="81"/>
    </location>
</feature>
<keyword evidence="4" id="KW-1185">Reference proteome</keyword>